<organism evidence="4 5">
    <name type="scientific">Eisenbergiella tayi</name>
    <dbReference type="NCBI Taxonomy" id="1432052"/>
    <lineage>
        <taxon>Bacteria</taxon>
        <taxon>Bacillati</taxon>
        <taxon>Bacillota</taxon>
        <taxon>Clostridia</taxon>
        <taxon>Lachnospirales</taxon>
        <taxon>Lachnospiraceae</taxon>
        <taxon>Eisenbergiella</taxon>
    </lineage>
</organism>
<dbReference type="GO" id="GO:0009002">
    <property type="term" value="F:serine-type D-Ala-D-Ala carboxypeptidase activity"/>
    <property type="evidence" value="ECO:0007669"/>
    <property type="project" value="UniProtKB-EC"/>
</dbReference>
<dbReference type="InterPro" id="IPR003709">
    <property type="entry name" value="VanY-like_core_dom"/>
</dbReference>
<dbReference type="GO" id="GO:0006508">
    <property type="term" value="P:proteolysis"/>
    <property type="evidence" value="ECO:0007669"/>
    <property type="project" value="InterPro"/>
</dbReference>
<keyword evidence="2" id="KW-0812">Transmembrane</keyword>
<keyword evidence="4" id="KW-0645">Protease</keyword>
<evidence type="ECO:0000259" key="3">
    <source>
        <dbReference type="Pfam" id="PF02557"/>
    </source>
</evidence>
<dbReference type="InterPro" id="IPR058193">
    <property type="entry name" value="VanY/YodJ_core_dom"/>
</dbReference>
<name>A0A1E3AP16_9FIRM</name>
<sequence>MSRKKPEDRRVVRTRRTVIYTFLLILIFMYISAHAQLEEERAQALQAETLETGNAAQAGLAAGQEENGEQVMEQEKGDGKAEGQEGLILNPEDMWCLILTNAQYPIPEDYLPVLKEVPGQGQSVDERIYDPLMEMLSDMKEQGLSPVVCSGYRTLDKQEMLFNRKVSAYVKQGYSMEEANQMARRLLSIPGSGEHCLGLAVDIYCESYQKLEAGFADTKEGKWLRENCWDYGFILRYDQGKEELTGIDYEPWHFRYVGKAAAQYLKETGMCLEEFYIEESLYG</sequence>
<evidence type="ECO:0000256" key="1">
    <source>
        <dbReference type="SAM" id="MobiDB-lite"/>
    </source>
</evidence>
<dbReference type="PATRIC" id="fig|1432052.3.peg.5364"/>
<gene>
    <name evidence="4" type="primary">vanYB_2</name>
    <name evidence="4" type="ORF">BEH84_04837</name>
</gene>
<feature type="region of interest" description="Disordered" evidence="1">
    <location>
        <begin position="60"/>
        <end position="80"/>
    </location>
</feature>
<feature type="domain" description="D-alanyl-D-alanine carboxypeptidase-like core" evidence="3">
    <location>
        <begin position="123"/>
        <end position="259"/>
    </location>
</feature>
<protein>
    <submittedName>
        <fullName evidence="4">D-alanyl-D-alanine carboxypeptidase</fullName>
        <ecNumber evidence="4">3.4.16.4</ecNumber>
    </submittedName>
</protein>
<dbReference type="GeneID" id="93301548"/>
<dbReference type="Pfam" id="PF02557">
    <property type="entry name" value="VanY"/>
    <property type="match status" value="1"/>
</dbReference>
<evidence type="ECO:0000313" key="4">
    <source>
        <dbReference type="EMBL" id="ODM10463.1"/>
    </source>
</evidence>
<accession>A0A1E3AP16</accession>
<evidence type="ECO:0000256" key="2">
    <source>
        <dbReference type="SAM" id="Phobius"/>
    </source>
</evidence>
<comment type="caution">
    <text evidence="4">The sequence shown here is derived from an EMBL/GenBank/DDBJ whole genome shotgun (WGS) entry which is preliminary data.</text>
</comment>
<proteinExistence type="predicted"/>
<evidence type="ECO:0000313" key="5">
    <source>
        <dbReference type="Proteomes" id="UP000095003"/>
    </source>
</evidence>
<keyword evidence="4" id="KW-0121">Carboxypeptidase</keyword>
<dbReference type="Gene3D" id="3.30.1380.10">
    <property type="match status" value="1"/>
</dbReference>
<dbReference type="SUPFAM" id="SSF55166">
    <property type="entry name" value="Hedgehog/DD-peptidase"/>
    <property type="match status" value="1"/>
</dbReference>
<dbReference type="EC" id="3.4.16.4" evidence="4"/>
<dbReference type="CDD" id="cd14852">
    <property type="entry name" value="LD-carboxypeptidase"/>
    <property type="match status" value="1"/>
</dbReference>
<dbReference type="AlphaFoldDB" id="A0A1E3AP16"/>
<keyword evidence="4" id="KW-0378">Hydrolase</keyword>
<keyword evidence="2" id="KW-1133">Transmembrane helix</keyword>
<dbReference type="EMBL" id="MCGI01000004">
    <property type="protein sequence ID" value="ODM10463.1"/>
    <property type="molecule type" value="Genomic_DNA"/>
</dbReference>
<reference evidence="4 5" key="1">
    <citation type="submission" date="2016-07" db="EMBL/GenBank/DDBJ databases">
        <title>Characterization of isolates of Eisenbergiella tayi derived from blood cultures, using whole genome sequencing.</title>
        <authorList>
            <person name="Burdz T."/>
            <person name="Wiebe D."/>
            <person name="Huynh C."/>
            <person name="Bernard K."/>
        </authorList>
    </citation>
    <scope>NUCLEOTIDE SEQUENCE [LARGE SCALE GENOMIC DNA]</scope>
    <source>
        <strain evidence="4 5">NML 120489</strain>
    </source>
</reference>
<dbReference type="InterPro" id="IPR052179">
    <property type="entry name" value="DD-CPase-like"/>
</dbReference>
<keyword evidence="2" id="KW-0472">Membrane</keyword>
<dbReference type="RefSeq" id="WP_069158601.1">
    <property type="nucleotide sequence ID" value="NZ_DBFYTC010000004.1"/>
</dbReference>
<feature type="transmembrane region" description="Helical" evidence="2">
    <location>
        <begin position="20"/>
        <end position="37"/>
    </location>
</feature>
<dbReference type="PANTHER" id="PTHR34385:SF1">
    <property type="entry name" value="PEPTIDOGLYCAN L-ALANYL-D-GLUTAMATE ENDOPEPTIDASE CWLK"/>
    <property type="match status" value="1"/>
</dbReference>
<dbReference type="Proteomes" id="UP000095003">
    <property type="component" value="Unassembled WGS sequence"/>
</dbReference>
<dbReference type="InterPro" id="IPR009045">
    <property type="entry name" value="Zn_M74/Hedgehog-like"/>
</dbReference>
<dbReference type="PANTHER" id="PTHR34385">
    <property type="entry name" value="D-ALANYL-D-ALANINE CARBOXYPEPTIDASE"/>
    <property type="match status" value="1"/>
</dbReference>